<comment type="caution">
    <text evidence="4">The sequence shown here is derived from an EMBL/GenBank/DDBJ whole genome shotgun (WGS) entry which is preliminary data.</text>
</comment>
<dbReference type="GO" id="GO:0004176">
    <property type="term" value="F:ATP-dependent peptidase activity"/>
    <property type="evidence" value="ECO:0007669"/>
    <property type="project" value="UniProtKB-UniRule"/>
</dbReference>
<comment type="similarity">
    <text evidence="1">Belongs to the peptidase S16 family.</text>
</comment>
<dbReference type="OrthoDB" id="2356897at2"/>
<keyword evidence="2" id="KW-1133">Transmembrane helix</keyword>
<comment type="catalytic activity">
    <reaction evidence="1">
        <text>Hydrolysis of proteins in presence of ATP.</text>
        <dbReference type="EC" id="3.4.21.53"/>
    </reaction>
</comment>
<dbReference type="GO" id="GO:0030163">
    <property type="term" value="P:protein catabolic process"/>
    <property type="evidence" value="ECO:0007669"/>
    <property type="project" value="InterPro"/>
</dbReference>
<dbReference type="AlphaFoldDB" id="A0A433X213"/>
<dbReference type="GO" id="GO:0006508">
    <property type="term" value="P:proteolysis"/>
    <property type="evidence" value="ECO:0007669"/>
    <property type="project" value="UniProtKB-KW"/>
</dbReference>
<keyword evidence="1" id="KW-0645">Protease</keyword>
<dbReference type="Gene3D" id="2.30.42.10">
    <property type="match status" value="1"/>
</dbReference>
<feature type="active site" evidence="1">
    <location>
        <position position="297"/>
    </location>
</feature>
<dbReference type="Pfam" id="PF13180">
    <property type="entry name" value="PDZ_2"/>
    <property type="match status" value="1"/>
</dbReference>
<accession>A0A433X213</accession>
<dbReference type="EMBL" id="RZNX01000011">
    <property type="protein sequence ID" value="RUT28154.1"/>
    <property type="molecule type" value="Genomic_DNA"/>
</dbReference>
<keyword evidence="2" id="KW-0472">Membrane</keyword>
<dbReference type="Proteomes" id="UP000272464">
    <property type="component" value="Unassembled WGS sequence"/>
</dbReference>
<dbReference type="Pfam" id="PF05362">
    <property type="entry name" value="Lon_C"/>
    <property type="match status" value="1"/>
</dbReference>
<evidence type="ECO:0000259" key="3">
    <source>
        <dbReference type="PROSITE" id="PS51786"/>
    </source>
</evidence>
<dbReference type="RefSeq" id="WP_127200698.1">
    <property type="nucleotide sequence ID" value="NZ_RZNX01000011.1"/>
</dbReference>
<dbReference type="EC" id="3.4.21.53" evidence="1"/>
<dbReference type="InterPro" id="IPR008269">
    <property type="entry name" value="Lon_proteolytic"/>
</dbReference>
<feature type="transmembrane region" description="Helical" evidence="2">
    <location>
        <begin position="21"/>
        <end position="39"/>
    </location>
</feature>
<reference evidence="4 5" key="1">
    <citation type="submission" date="2018-12" db="EMBL/GenBank/DDBJ databases">
        <authorList>
            <person name="Sun L."/>
            <person name="Chen Z."/>
        </authorList>
    </citation>
    <scope>NUCLEOTIDE SEQUENCE [LARGE SCALE GENOMIC DNA]</scope>
    <source>
        <strain evidence="4 5">3-5-3</strain>
    </source>
</reference>
<dbReference type="PANTHER" id="PTHR10046">
    <property type="entry name" value="ATP DEPENDENT LON PROTEASE FAMILY MEMBER"/>
    <property type="match status" value="1"/>
</dbReference>
<evidence type="ECO:0000313" key="5">
    <source>
        <dbReference type="Proteomes" id="UP000272464"/>
    </source>
</evidence>
<evidence type="ECO:0000313" key="4">
    <source>
        <dbReference type="EMBL" id="RUT28154.1"/>
    </source>
</evidence>
<sequence length="353" mass="38968">MLRVRKREGPVQLRNSRIFKLALYMIMMTVIIYVVVYMPTPYMVNQPGTAEEIKPMIIVKEGDPEEKGTFMMTTVSVTYANLAMLITSQFNSEAEIVRKTPEQGGKEYVTQQVYYMSDSQSSAMAAAYAKAKLPYRIESEYLFAISLSTSPPPKGDFVPGDIIRKIEGKPVTRFEELTEMLKSRKPGEVVQVELNRDGRELEEKVELINLKDPATGESPAGLGPNIVELRKVKSADPQKQVEFAKTQVGGPSAGLMFTLEIYNRLTPGDLSKGYRIAGTGTMSADGAVGPIGGVQFKIVAADREKAEIFFVPEDNFKDAKKKAEDIGTSMKLVPVRTVDDALQYLSSLTPKAG</sequence>
<dbReference type="SUPFAM" id="SSF54211">
    <property type="entry name" value="Ribosomal protein S5 domain 2-like"/>
    <property type="match status" value="1"/>
</dbReference>
<dbReference type="InterPro" id="IPR020568">
    <property type="entry name" value="Ribosomal_Su5_D2-typ_SF"/>
</dbReference>
<feature type="active site" evidence="1">
    <location>
        <position position="252"/>
    </location>
</feature>
<dbReference type="InterPro" id="IPR036034">
    <property type="entry name" value="PDZ_sf"/>
</dbReference>
<protein>
    <recommendedName>
        <fullName evidence="1">endopeptidase La</fullName>
        <ecNumber evidence="1">3.4.21.53</ecNumber>
    </recommendedName>
</protein>
<evidence type="ECO:0000256" key="2">
    <source>
        <dbReference type="SAM" id="Phobius"/>
    </source>
</evidence>
<dbReference type="InterPro" id="IPR027065">
    <property type="entry name" value="Lon_Prtase"/>
</dbReference>
<proteinExistence type="inferred from homology"/>
<name>A0A433X213_9BACL</name>
<organism evidence="4 5">
    <name type="scientific">Paenibacillus zeisoli</name>
    <dbReference type="NCBI Taxonomy" id="2496267"/>
    <lineage>
        <taxon>Bacteria</taxon>
        <taxon>Bacillati</taxon>
        <taxon>Bacillota</taxon>
        <taxon>Bacilli</taxon>
        <taxon>Bacillales</taxon>
        <taxon>Paenibacillaceae</taxon>
        <taxon>Paenibacillus</taxon>
    </lineage>
</organism>
<evidence type="ECO:0000256" key="1">
    <source>
        <dbReference type="PROSITE-ProRule" id="PRU01122"/>
    </source>
</evidence>
<dbReference type="GO" id="GO:0005524">
    <property type="term" value="F:ATP binding"/>
    <property type="evidence" value="ECO:0007669"/>
    <property type="project" value="InterPro"/>
</dbReference>
<dbReference type="GO" id="GO:0004252">
    <property type="term" value="F:serine-type endopeptidase activity"/>
    <property type="evidence" value="ECO:0007669"/>
    <property type="project" value="UniProtKB-UniRule"/>
</dbReference>
<dbReference type="NCBIfam" id="NF041438">
    <property type="entry name" value="SepM_fam_S16"/>
    <property type="match status" value="1"/>
</dbReference>
<keyword evidence="1" id="KW-0720">Serine protease</keyword>
<dbReference type="InterPro" id="IPR014721">
    <property type="entry name" value="Ribsml_uS5_D2-typ_fold_subgr"/>
</dbReference>
<keyword evidence="1" id="KW-0378">Hydrolase</keyword>
<keyword evidence="5" id="KW-1185">Reference proteome</keyword>
<dbReference type="InterPro" id="IPR001478">
    <property type="entry name" value="PDZ"/>
</dbReference>
<gene>
    <name evidence="4" type="ORF">EJP77_18250</name>
</gene>
<keyword evidence="2" id="KW-0812">Transmembrane</keyword>
<dbReference type="SUPFAM" id="SSF50156">
    <property type="entry name" value="PDZ domain-like"/>
    <property type="match status" value="1"/>
</dbReference>
<dbReference type="Gene3D" id="3.30.230.10">
    <property type="match status" value="1"/>
</dbReference>
<feature type="domain" description="Lon proteolytic" evidence="3">
    <location>
        <begin position="246"/>
        <end position="348"/>
    </location>
</feature>
<dbReference type="PROSITE" id="PS51786">
    <property type="entry name" value="LON_PROTEOLYTIC"/>
    <property type="match status" value="1"/>
</dbReference>